<organism evidence="1 2">
    <name type="scientific">Thermus thermophilus JL-18</name>
    <dbReference type="NCBI Taxonomy" id="798128"/>
    <lineage>
        <taxon>Bacteria</taxon>
        <taxon>Thermotogati</taxon>
        <taxon>Deinococcota</taxon>
        <taxon>Deinococci</taxon>
        <taxon>Thermales</taxon>
        <taxon>Thermaceae</taxon>
        <taxon>Thermus</taxon>
    </lineage>
</organism>
<accession>H9ZTN4</accession>
<dbReference type="RefSeq" id="WP_014630230.1">
    <property type="nucleotide sequence ID" value="NC_017587.1"/>
</dbReference>
<dbReference type="PATRIC" id="fig|798128.4.peg.1770"/>
<dbReference type="HOGENOM" id="CLU_2811084_0_0_0"/>
<sequence>MKRLERALKRLEELLEGGSPMLISVGYELPDGHILWPGPEEKLAALARAKEEGRDYAVAYPDGLSAP</sequence>
<proteinExistence type="predicted"/>
<evidence type="ECO:0000313" key="2">
    <source>
        <dbReference type="Proteomes" id="UP000007388"/>
    </source>
</evidence>
<dbReference type="STRING" id="798128.TtJL18_1828"/>
<reference evidence="1 2" key="1">
    <citation type="journal article" date="2013" name="Genome Announc.">
        <title>Whole Genome Sequencing of Thermus oshimai JL-2 and Thermus thermophilus JL-18, Incomplete Denitrifiers from the United States Great Basin.</title>
        <authorList>
            <person name="Murugapiran S.K."/>
            <person name="Huntemann M."/>
            <person name="Wei C.L."/>
            <person name="Han J."/>
            <person name="Detter J.C."/>
            <person name="Han C.S."/>
            <person name="Erkkila T.H."/>
            <person name="Teshima H."/>
            <person name="Chen A."/>
            <person name="Kyrpides N."/>
            <person name="Mavrommatis K."/>
            <person name="Markowitz V."/>
            <person name="Szeto E."/>
            <person name="Ivanova N."/>
            <person name="Pagani I."/>
            <person name="Lam J."/>
            <person name="McDonald A.I."/>
            <person name="Dodsworth J.A."/>
            <person name="Pati A."/>
            <person name="Goodwin L."/>
            <person name="Peters L."/>
            <person name="Pitluck S."/>
            <person name="Woyke T."/>
            <person name="Hedlund B.P."/>
        </authorList>
    </citation>
    <scope>NUCLEOTIDE SEQUENCE [LARGE SCALE GENOMIC DNA]</scope>
    <source>
        <strain evidence="1 2">JL-18</strain>
    </source>
</reference>
<name>H9ZTN4_THETH</name>
<dbReference type="KEGG" id="ttl:TtJL18_1828"/>
<protein>
    <submittedName>
        <fullName evidence="1">Uncharacterized protein</fullName>
    </submittedName>
</protein>
<dbReference type="EMBL" id="CP003252">
    <property type="protein sequence ID" value="AFH39694.1"/>
    <property type="molecule type" value="Genomic_DNA"/>
</dbReference>
<gene>
    <name evidence="1" type="ORF">TtJL18_1828</name>
</gene>
<dbReference type="AlphaFoldDB" id="H9ZTN4"/>
<evidence type="ECO:0000313" key="1">
    <source>
        <dbReference type="EMBL" id="AFH39694.1"/>
    </source>
</evidence>
<dbReference type="Proteomes" id="UP000007388">
    <property type="component" value="Chromosome"/>
</dbReference>